<protein>
    <submittedName>
        <fullName evidence="1">Uncharacterized protein</fullName>
    </submittedName>
</protein>
<evidence type="ECO:0000313" key="1">
    <source>
        <dbReference type="EMBL" id="RBP98476.1"/>
    </source>
</evidence>
<keyword evidence="2" id="KW-1185">Reference proteome</keyword>
<dbReference type="EMBL" id="PDCG01000001">
    <property type="protein sequence ID" value="RBP98476.1"/>
    <property type="molecule type" value="Genomic_DNA"/>
</dbReference>
<proteinExistence type="predicted"/>
<dbReference type="Proteomes" id="UP000252530">
    <property type="component" value="Unassembled WGS sequence"/>
</dbReference>
<evidence type="ECO:0000313" key="2">
    <source>
        <dbReference type="Proteomes" id="UP000252530"/>
    </source>
</evidence>
<reference evidence="1 2" key="1">
    <citation type="submission" date="2017-10" db="EMBL/GenBank/DDBJ databases">
        <title>Bifidobacterium xylocopum sp. nov. and Bifidobacterium aemilianum sp. nov., from the carpenter bee (Xylocopa violacea) digestive tract.</title>
        <authorList>
            <person name="Alberoni D."/>
            <person name="Baffoni L."/>
            <person name="Di Gioia D."/>
            <person name="Gaggia F."/>
            <person name="Biavati B."/>
        </authorList>
    </citation>
    <scope>NUCLEOTIDE SEQUENCE [LARGE SCALE GENOMIC DNA]</scope>
    <source>
        <strain evidence="1 2">XV10</strain>
    </source>
</reference>
<accession>A0A366K9S4</accession>
<name>A0A366K9S4_9BIFI</name>
<sequence>MSMDKRQIEAYCRWLSTHPGEWNIFPHAFRGRAVAVAIAESLAAGEVDAFRVDRSLLRWRVVTSPLGDWSIEMQVVA</sequence>
<organism evidence="1 2">
    <name type="scientific">Bifidobacterium aemilianum</name>
    <dbReference type="NCBI Taxonomy" id="2493120"/>
    <lineage>
        <taxon>Bacteria</taxon>
        <taxon>Bacillati</taxon>
        <taxon>Actinomycetota</taxon>
        <taxon>Actinomycetes</taxon>
        <taxon>Bifidobacteriales</taxon>
        <taxon>Bifidobacteriaceae</taxon>
        <taxon>Bifidobacterium</taxon>
    </lineage>
</organism>
<comment type="caution">
    <text evidence="1">The sequence shown here is derived from an EMBL/GenBank/DDBJ whole genome shotgun (WGS) entry which is preliminary data.</text>
</comment>
<dbReference type="AlphaFoldDB" id="A0A366K9S4"/>
<gene>
    <name evidence="1" type="ORF">CRD60_01010</name>
</gene>
<dbReference type="RefSeq" id="WP_113859450.1">
    <property type="nucleotide sequence ID" value="NZ_PDCG01000001.1"/>
</dbReference>